<dbReference type="InterPro" id="IPR009075">
    <property type="entry name" value="AcylCo_DH/oxidase_C"/>
</dbReference>
<keyword evidence="11" id="KW-1185">Reference proteome</keyword>
<evidence type="ECO:0000256" key="5">
    <source>
        <dbReference type="ARBA" id="ARBA00023002"/>
    </source>
</evidence>
<dbReference type="InterPro" id="IPR046373">
    <property type="entry name" value="Acyl-CoA_Oxase/DH_mid-dom_sf"/>
</dbReference>
<feature type="domain" description="Acyl-CoA dehydrogenase/oxidase C-terminal" evidence="7">
    <location>
        <begin position="229"/>
        <end position="377"/>
    </location>
</feature>
<dbReference type="PANTHER" id="PTHR43884">
    <property type="entry name" value="ACYL-COA DEHYDROGENASE"/>
    <property type="match status" value="1"/>
</dbReference>
<evidence type="ECO:0000313" key="11">
    <source>
        <dbReference type="Proteomes" id="UP000076079"/>
    </source>
</evidence>
<dbReference type="Proteomes" id="UP000076079">
    <property type="component" value="Chromosome"/>
</dbReference>
<evidence type="ECO:0000256" key="2">
    <source>
        <dbReference type="ARBA" id="ARBA00009347"/>
    </source>
</evidence>
<dbReference type="PIRSF" id="PIRSF016578">
    <property type="entry name" value="HsaA"/>
    <property type="match status" value="1"/>
</dbReference>
<name>A0A143PRP0_LUTPR</name>
<reference evidence="10 11" key="1">
    <citation type="journal article" date="2016" name="Genome Announc.">
        <title>First Complete Genome Sequence of a Subdivision 6 Acidobacterium Strain.</title>
        <authorList>
            <person name="Huang S."/>
            <person name="Vieira S."/>
            <person name="Bunk B."/>
            <person name="Riedel T."/>
            <person name="Sproer C."/>
            <person name="Overmann J."/>
        </authorList>
    </citation>
    <scope>NUCLEOTIDE SEQUENCE [LARGE SCALE GENOMIC DNA]</scope>
    <source>
        <strain evidence="11">DSM 100886 HEG_-6_39</strain>
    </source>
</reference>
<keyword evidence="3 6" id="KW-0285">Flavoprotein</keyword>
<comment type="similarity">
    <text evidence="2 6">Belongs to the acyl-CoA dehydrogenase family.</text>
</comment>
<dbReference type="EC" id="1.3.99.-" evidence="10"/>
<dbReference type="FunFam" id="1.20.140.10:FF:000004">
    <property type="entry name" value="Acyl-CoA dehydrogenase FadE25"/>
    <property type="match status" value="1"/>
</dbReference>
<dbReference type="OrthoDB" id="105706at2"/>
<dbReference type="FunFam" id="1.10.540.10:FF:000002">
    <property type="entry name" value="Acyl-CoA dehydrogenase FadE19"/>
    <property type="match status" value="1"/>
</dbReference>
<evidence type="ECO:0000256" key="3">
    <source>
        <dbReference type="ARBA" id="ARBA00022630"/>
    </source>
</evidence>
<dbReference type="Pfam" id="PF02771">
    <property type="entry name" value="Acyl-CoA_dh_N"/>
    <property type="match status" value="1"/>
</dbReference>
<keyword evidence="4 6" id="KW-0274">FAD</keyword>
<evidence type="ECO:0000256" key="4">
    <source>
        <dbReference type="ARBA" id="ARBA00022827"/>
    </source>
</evidence>
<feature type="domain" description="Acyl-CoA oxidase/dehydrogenase middle" evidence="8">
    <location>
        <begin position="122"/>
        <end position="217"/>
    </location>
</feature>
<dbReference type="STRING" id="1855912.LuPra_04509"/>
<gene>
    <name evidence="10" type="primary">mmgC</name>
    <name evidence="10" type="ORF">LuPra_04509</name>
</gene>
<dbReference type="InterPro" id="IPR036250">
    <property type="entry name" value="AcylCo_DH-like_C"/>
</dbReference>
<dbReference type="PANTHER" id="PTHR43884:SF12">
    <property type="entry name" value="ISOVALERYL-COA DEHYDROGENASE, MITOCHONDRIAL-RELATED"/>
    <property type="match status" value="1"/>
</dbReference>
<dbReference type="InterPro" id="IPR006091">
    <property type="entry name" value="Acyl-CoA_Oxase/DH_mid-dom"/>
</dbReference>
<dbReference type="EMBL" id="CP015136">
    <property type="protein sequence ID" value="AMY11262.1"/>
    <property type="molecule type" value="Genomic_DNA"/>
</dbReference>
<comment type="cofactor">
    <cofactor evidence="1 6">
        <name>FAD</name>
        <dbReference type="ChEBI" id="CHEBI:57692"/>
    </cofactor>
</comment>
<sequence length="379" mass="40060">MQVQPTDRQDAFAARARQFAAEEVAPRAASIDDQHTFPRDLVARAGALGLMGVTIPAEWGGAGEDDVAYVLALEAVARASATVAVILSVNNSLVAETILRHGTDAHREQWLRRLARGEAVGAFALSEEQAGSDAANQRTMATADGVGYRLTGSKVWVANAEAADVVIVFAATRPDLRGHGVSAFLVPMDAPGLLRRNRVDSLGVRGLGCMDLLLEDVVVDSSHLIGQPGQGFAIAMEALDGGRVAIAAQALGVGEAALQEALGYAKRRVAFGQPIAQYQAIQFMLADMATGLEAARMLTWKAATARVRGQRGTLEASMAKLAASEAAHAAADRAMQILASEGYRRGSTVERLFRDVRATEIYQGTSEVQRMIIADAVLG</sequence>
<dbReference type="GO" id="GO:0003995">
    <property type="term" value="F:acyl-CoA dehydrogenase activity"/>
    <property type="evidence" value="ECO:0007669"/>
    <property type="project" value="TreeGrafter"/>
</dbReference>
<keyword evidence="5 6" id="KW-0560">Oxidoreductase</keyword>
<dbReference type="Gene3D" id="2.40.110.10">
    <property type="entry name" value="Butyryl-CoA Dehydrogenase, subunit A, domain 2"/>
    <property type="match status" value="1"/>
</dbReference>
<evidence type="ECO:0000259" key="7">
    <source>
        <dbReference type="Pfam" id="PF00441"/>
    </source>
</evidence>
<dbReference type="PATRIC" id="fig|1813736.3.peg.4756"/>
<protein>
    <submittedName>
        <fullName evidence="10">Acyl-CoA dehydrogenase</fullName>
        <ecNumber evidence="10">1.3.99.-</ecNumber>
    </submittedName>
</protein>
<dbReference type="InterPro" id="IPR013786">
    <property type="entry name" value="AcylCoA_DH/ox_N"/>
</dbReference>
<dbReference type="RefSeq" id="WP_110172825.1">
    <property type="nucleotide sequence ID" value="NZ_CP015136.1"/>
</dbReference>
<evidence type="ECO:0000256" key="1">
    <source>
        <dbReference type="ARBA" id="ARBA00001974"/>
    </source>
</evidence>
<dbReference type="KEGG" id="abac:LuPra_04509"/>
<dbReference type="FunFam" id="2.40.110.10:FF:000002">
    <property type="entry name" value="Acyl-CoA dehydrogenase fadE12"/>
    <property type="match status" value="1"/>
</dbReference>
<evidence type="ECO:0000259" key="8">
    <source>
        <dbReference type="Pfam" id="PF02770"/>
    </source>
</evidence>
<proteinExistence type="inferred from homology"/>
<accession>A0A143PRP0</accession>
<feature type="domain" description="Acyl-CoA dehydrogenase/oxidase N-terminal" evidence="9">
    <location>
        <begin position="6"/>
        <end position="118"/>
    </location>
</feature>
<dbReference type="InterPro" id="IPR009100">
    <property type="entry name" value="AcylCoA_DH/oxidase_NM_dom_sf"/>
</dbReference>
<dbReference type="AlphaFoldDB" id="A0A143PRP0"/>
<dbReference type="SUPFAM" id="SSF56645">
    <property type="entry name" value="Acyl-CoA dehydrogenase NM domain-like"/>
    <property type="match status" value="1"/>
</dbReference>
<dbReference type="GO" id="GO:0050660">
    <property type="term" value="F:flavin adenine dinucleotide binding"/>
    <property type="evidence" value="ECO:0007669"/>
    <property type="project" value="InterPro"/>
</dbReference>
<evidence type="ECO:0000259" key="9">
    <source>
        <dbReference type="Pfam" id="PF02771"/>
    </source>
</evidence>
<dbReference type="Gene3D" id="1.10.540.10">
    <property type="entry name" value="Acyl-CoA dehydrogenase/oxidase, N-terminal domain"/>
    <property type="match status" value="1"/>
</dbReference>
<dbReference type="Pfam" id="PF02770">
    <property type="entry name" value="Acyl-CoA_dh_M"/>
    <property type="match status" value="1"/>
</dbReference>
<organism evidence="10 11">
    <name type="scientific">Luteitalea pratensis</name>
    <dbReference type="NCBI Taxonomy" id="1855912"/>
    <lineage>
        <taxon>Bacteria</taxon>
        <taxon>Pseudomonadati</taxon>
        <taxon>Acidobacteriota</taxon>
        <taxon>Vicinamibacteria</taxon>
        <taxon>Vicinamibacterales</taxon>
        <taxon>Vicinamibacteraceae</taxon>
        <taxon>Luteitalea</taxon>
    </lineage>
</organism>
<dbReference type="InterPro" id="IPR037069">
    <property type="entry name" value="AcylCoA_DH/ox_N_sf"/>
</dbReference>
<dbReference type="Pfam" id="PF00441">
    <property type="entry name" value="Acyl-CoA_dh_1"/>
    <property type="match status" value="1"/>
</dbReference>
<dbReference type="Gene3D" id="1.20.140.10">
    <property type="entry name" value="Butyryl-CoA Dehydrogenase, subunit A, domain 3"/>
    <property type="match status" value="1"/>
</dbReference>
<evidence type="ECO:0000313" key="10">
    <source>
        <dbReference type="EMBL" id="AMY11262.1"/>
    </source>
</evidence>
<evidence type="ECO:0000256" key="6">
    <source>
        <dbReference type="RuleBase" id="RU362125"/>
    </source>
</evidence>
<reference evidence="11" key="2">
    <citation type="submission" date="2016-04" db="EMBL/GenBank/DDBJ databases">
        <title>First Complete Genome Sequence of a Subdivision 6 Acidobacterium.</title>
        <authorList>
            <person name="Huang S."/>
            <person name="Vieira S."/>
            <person name="Bunk B."/>
            <person name="Riedel T."/>
            <person name="Sproeer C."/>
            <person name="Overmann J."/>
        </authorList>
    </citation>
    <scope>NUCLEOTIDE SEQUENCE [LARGE SCALE GENOMIC DNA]</scope>
    <source>
        <strain evidence="11">DSM 100886 HEG_-6_39</strain>
    </source>
</reference>
<dbReference type="SUPFAM" id="SSF47203">
    <property type="entry name" value="Acyl-CoA dehydrogenase C-terminal domain-like"/>
    <property type="match status" value="1"/>
</dbReference>